<gene>
    <name evidence="2" type="ORF">PR048_002710</name>
</gene>
<name>A0ABQ9IKZ4_9NEOP</name>
<dbReference type="EMBL" id="JARBHB010000001">
    <property type="protein sequence ID" value="KAJ8897364.1"/>
    <property type="molecule type" value="Genomic_DNA"/>
</dbReference>
<accession>A0ABQ9IKZ4</accession>
<dbReference type="PANTHER" id="PTHR33626:SF2">
    <property type="match status" value="1"/>
</dbReference>
<protein>
    <submittedName>
        <fullName evidence="2">Uncharacterized protein</fullName>
    </submittedName>
</protein>
<evidence type="ECO:0000313" key="3">
    <source>
        <dbReference type="Proteomes" id="UP001159363"/>
    </source>
</evidence>
<feature type="region of interest" description="Disordered" evidence="1">
    <location>
        <begin position="293"/>
        <end position="340"/>
    </location>
</feature>
<dbReference type="Proteomes" id="UP001159363">
    <property type="component" value="Chromosome 1"/>
</dbReference>
<organism evidence="2 3">
    <name type="scientific">Dryococelus australis</name>
    <dbReference type="NCBI Taxonomy" id="614101"/>
    <lineage>
        <taxon>Eukaryota</taxon>
        <taxon>Metazoa</taxon>
        <taxon>Ecdysozoa</taxon>
        <taxon>Arthropoda</taxon>
        <taxon>Hexapoda</taxon>
        <taxon>Insecta</taxon>
        <taxon>Pterygota</taxon>
        <taxon>Neoptera</taxon>
        <taxon>Polyneoptera</taxon>
        <taxon>Phasmatodea</taxon>
        <taxon>Verophasmatodea</taxon>
        <taxon>Anareolatae</taxon>
        <taxon>Phasmatidae</taxon>
        <taxon>Eurycanthinae</taxon>
        <taxon>Dryococelus</taxon>
    </lineage>
</organism>
<keyword evidence="3" id="KW-1185">Reference proteome</keyword>
<dbReference type="PANTHER" id="PTHR33626">
    <property type="entry name" value="ZGC:158463"/>
    <property type="match status" value="1"/>
</dbReference>
<evidence type="ECO:0000313" key="2">
    <source>
        <dbReference type="EMBL" id="KAJ8897364.1"/>
    </source>
</evidence>
<proteinExistence type="predicted"/>
<reference evidence="2 3" key="1">
    <citation type="submission" date="2023-02" db="EMBL/GenBank/DDBJ databases">
        <title>LHISI_Scaffold_Assembly.</title>
        <authorList>
            <person name="Stuart O.P."/>
            <person name="Cleave R."/>
            <person name="Magrath M.J.L."/>
            <person name="Mikheyev A.S."/>
        </authorList>
    </citation>
    <scope>NUCLEOTIDE SEQUENCE [LARGE SCALE GENOMIC DNA]</scope>
    <source>
        <strain evidence="2">Daus_M_001</strain>
        <tissue evidence="2">Leg muscle</tissue>
    </source>
</reference>
<comment type="caution">
    <text evidence="2">The sequence shown here is derived from an EMBL/GenBank/DDBJ whole genome shotgun (WGS) entry which is preliminary data.</text>
</comment>
<feature type="region of interest" description="Disordered" evidence="1">
    <location>
        <begin position="1"/>
        <end position="34"/>
    </location>
</feature>
<evidence type="ECO:0000256" key="1">
    <source>
        <dbReference type="SAM" id="MobiDB-lite"/>
    </source>
</evidence>
<sequence>MGDPRENSPTSGIVWHDSHLRKSGVTRPGTEPSSPWWEANSIIAQSPPPPSLFPELYRAESCTKKMDAKQIKVTKNCWERLRYGVAGGLPGQGLRAPRTVLVYPVVPGTPLVNFYVTPLPVKYTSYHNARQTTSAAYIKALVQPGLTSESLVAGRTQAARRLGSNPNLKQPQFINSKLSNARSLMPLDDLGLTRAALKESACPNLKRPGNSFSRLRARDCKKFLVNASHKPPLITSLPFVYTARRYYRLNDLVESGEIWASLNTEVLRTDGGGVRRVRINAVMQGGKWEIREKTRRPAASSGTIHTCEHPGATSRESNPDSPGWEASSLTSTPPRPLWDQ</sequence>